<dbReference type="GO" id="GO:0003700">
    <property type="term" value="F:DNA-binding transcription factor activity"/>
    <property type="evidence" value="ECO:0007669"/>
    <property type="project" value="InterPro"/>
</dbReference>
<dbReference type="AlphaFoldDB" id="K2HK51"/>
<dbReference type="InterPro" id="IPR014710">
    <property type="entry name" value="RmlC-like_jellyroll"/>
</dbReference>
<dbReference type="Pfam" id="PF13545">
    <property type="entry name" value="HTH_Crp_2"/>
    <property type="match status" value="1"/>
</dbReference>
<protein>
    <submittedName>
        <fullName evidence="6">Transcriptional activator protein FnrL</fullName>
    </submittedName>
</protein>
<keyword evidence="3" id="KW-0804">Transcription</keyword>
<dbReference type="InterPro" id="IPR018490">
    <property type="entry name" value="cNMP-bd_dom_sf"/>
</dbReference>
<dbReference type="eggNOG" id="COG0664">
    <property type="taxonomic scope" value="Bacteria"/>
</dbReference>
<evidence type="ECO:0000259" key="5">
    <source>
        <dbReference type="PROSITE" id="PS51063"/>
    </source>
</evidence>
<dbReference type="CDD" id="cd00038">
    <property type="entry name" value="CAP_ED"/>
    <property type="match status" value="1"/>
</dbReference>
<dbReference type="PRINTS" id="PR00034">
    <property type="entry name" value="HTHCRP"/>
</dbReference>
<evidence type="ECO:0000313" key="6">
    <source>
        <dbReference type="EMBL" id="EKE43349.1"/>
    </source>
</evidence>
<dbReference type="GO" id="GO:0003677">
    <property type="term" value="F:DNA binding"/>
    <property type="evidence" value="ECO:0007669"/>
    <property type="project" value="UniProtKB-KW"/>
</dbReference>
<accession>K2HK51</accession>
<gene>
    <name evidence="6" type="ORF">OCGS_2541</name>
</gene>
<evidence type="ECO:0000256" key="2">
    <source>
        <dbReference type="ARBA" id="ARBA00023125"/>
    </source>
</evidence>
<comment type="caution">
    <text evidence="6">The sequence shown here is derived from an EMBL/GenBank/DDBJ whole genome shotgun (WGS) entry which is preliminary data.</text>
</comment>
<dbReference type="Proteomes" id="UP000006765">
    <property type="component" value="Unassembled WGS sequence"/>
</dbReference>
<dbReference type="SUPFAM" id="SSF51206">
    <property type="entry name" value="cAMP-binding domain-like"/>
    <property type="match status" value="1"/>
</dbReference>
<dbReference type="Gene3D" id="2.60.120.10">
    <property type="entry name" value="Jelly Rolls"/>
    <property type="match status" value="1"/>
</dbReference>
<dbReference type="Gene3D" id="1.10.10.10">
    <property type="entry name" value="Winged helix-like DNA-binding domain superfamily/Winged helix DNA-binding domain"/>
    <property type="match status" value="1"/>
</dbReference>
<keyword evidence="1" id="KW-0805">Transcription regulation</keyword>
<proteinExistence type="predicted"/>
<feature type="domain" description="Cyclic nucleotide-binding" evidence="4">
    <location>
        <begin position="21"/>
        <end position="138"/>
    </location>
</feature>
<keyword evidence="7" id="KW-1185">Reference proteome</keyword>
<dbReference type="InterPro" id="IPR018335">
    <property type="entry name" value="Tscrpt_reg_HTH_Crp-type_CS"/>
</dbReference>
<dbReference type="OrthoDB" id="667966at2"/>
<dbReference type="SMART" id="SM00419">
    <property type="entry name" value="HTH_CRP"/>
    <property type="match status" value="1"/>
</dbReference>
<evidence type="ECO:0000259" key="4">
    <source>
        <dbReference type="PROSITE" id="PS50042"/>
    </source>
</evidence>
<dbReference type="EMBL" id="AMGO01000062">
    <property type="protein sequence ID" value="EKE43349.1"/>
    <property type="molecule type" value="Genomic_DNA"/>
</dbReference>
<organism evidence="6 7">
    <name type="scientific">Oceaniovalibus guishaninsula JLT2003</name>
    <dbReference type="NCBI Taxonomy" id="1231392"/>
    <lineage>
        <taxon>Bacteria</taxon>
        <taxon>Pseudomonadati</taxon>
        <taxon>Pseudomonadota</taxon>
        <taxon>Alphaproteobacteria</taxon>
        <taxon>Rhodobacterales</taxon>
        <taxon>Roseobacteraceae</taxon>
        <taxon>Oceaniovalibus</taxon>
    </lineage>
</organism>
<evidence type="ECO:0000256" key="1">
    <source>
        <dbReference type="ARBA" id="ARBA00023015"/>
    </source>
</evidence>
<dbReference type="STRING" id="1231392.OCGS_2541"/>
<dbReference type="PROSITE" id="PS00042">
    <property type="entry name" value="HTH_CRP_1"/>
    <property type="match status" value="1"/>
</dbReference>
<dbReference type="SUPFAM" id="SSF46785">
    <property type="entry name" value="Winged helix' DNA-binding domain"/>
    <property type="match status" value="1"/>
</dbReference>
<dbReference type="PROSITE" id="PS51063">
    <property type="entry name" value="HTH_CRP_2"/>
    <property type="match status" value="1"/>
</dbReference>
<evidence type="ECO:0000313" key="7">
    <source>
        <dbReference type="Proteomes" id="UP000006765"/>
    </source>
</evidence>
<dbReference type="InterPro" id="IPR036388">
    <property type="entry name" value="WH-like_DNA-bd_sf"/>
</dbReference>
<dbReference type="PANTHER" id="PTHR24567">
    <property type="entry name" value="CRP FAMILY TRANSCRIPTIONAL REGULATORY PROTEIN"/>
    <property type="match status" value="1"/>
</dbReference>
<dbReference type="GO" id="GO:0005829">
    <property type="term" value="C:cytosol"/>
    <property type="evidence" value="ECO:0007669"/>
    <property type="project" value="TreeGrafter"/>
</dbReference>
<dbReference type="PANTHER" id="PTHR24567:SF75">
    <property type="entry name" value="FUMARATE AND NITRATE REDUCTION REGULATORY PROTEIN"/>
    <property type="match status" value="1"/>
</dbReference>
<dbReference type="Pfam" id="PF00027">
    <property type="entry name" value="cNMP_binding"/>
    <property type="match status" value="1"/>
</dbReference>
<dbReference type="InterPro" id="IPR000595">
    <property type="entry name" value="cNMP-bd_dom"/>
</dbReference>
<dbReference type="CDD" id="cd00092">
    <property type="entry name" value="HTH_CRP"/>
    <property type="match status" value="1"/>
</dbReference>
<dbReference type="InterPro" id="IPR036390">
    <property type="entry name" value="WH_DNA-bd_sf"/>
</dbReference>
<dbReference type="RefSeq" id="WP_007427693.1">
    <property type="nucleotide sequence ID" value="NZ_AMGO01000062.1"/>
</dbReference>
<evidence type="ECO:0000256" key="3">
    <source>
        <dbReference type="ARBA" id="ARBA00023163"/>
    </source>
</evidence>
<dbReference type="NCBIfam" id="NF045989">
    <property type="entry name" value="TransRegFnrLRhodb"/>
    <property type="match status" value="1"/>
</dbReference>
<dbReference type="PATRIC" id="fig|1231392.3.peg.2555"/>
<dbReference type="InterPro" id="IPR050397">
    <property type="entry name" value="Env_Response_Regulators"/>
</dbReference>
<feature type="domain" description="HTH crp-type" evidence="5">
    <location>
        <begin position="152"/>
        <end position="226"/>
    </location>
</feature>
<name>K2HK51_9RHOB</name>
<dbReference type="InterPro" id="IPR012318">
    <property type="entry name" value="HTH_CRP"/>
</dbReference>
<keyword evidence="2" id="KW-0238">DNA-binding</keyword>
<dbReference type="SMART" id="SM00100">
    <property type="entry name" value="cNMP"/>
    <property type="match status" value="1"/>
</dbReference>
<sequence>MELAPLATRQCQDCPIRTRAVCSRCSDDELVALEEIKFYRTYPAGSTIVWAGDAMPFVASVVSGCASLTRSMADGRTQMVGLLLQSDFLGDPSRTEARFDVTAVSNVLLCHFDRERFARLTETNAHVRGRLLEMTLDELDAAREWMLLLGRKTAQEKVASLLVIFARRLGQQTPDGLQFDLPLTREAMANYLGLTLETVSRQVAVLRKTGAIRTQGARHMLVPDLDALLGASGDDDDGDVLA</sequence>
<dbReference type="PROSITE" id="PS50042">
    <property type="entry name" value="CNMP_BINDING_3"/>
    <property type="match status" value="1"/>
</dbReference>
<reference evidence="6 7" key="1">
    <citation type="journal article" date="2012" name="J. Bacteriol.">
        <title>Draft Genome Sequence of Oceaniovalibus guishaninsula JLT2003T.</title>
        <authorList>
            <person name="Tang K."/>
            <person name="Liu K."/>
            <person name="Jiao N."/>
        </authorList>
    </citation>
    <scope>NUCLEOTIDE SEQUENCE [LARGE SCALE GENOMIC DNA]</scope>
    <source>
        <strain evidence="6 7">JLT2003</strain>
    </source>
</reference>